<dbReference type="InterPro" id="IPR008914">
    <property type="entry name" value="PEBP"/>
</dbReference>
<feature type="region of interest" description="Disordered" evidence="1">
    <location>
        <begin position="260"/>
        <end position="289"/>
    </location>
</feature>
<dbReference type="GO" id="GO:0030162">
    <property type="term" value="P:regulation of proteolysis"/>
    <property type="evidence" value="ECO:0007669"/>
    <property type="project" value="TreeGrafter"/>
</dbReference>
<keyword evidence="3" id="KW-1185">Reference proteome</keyword>
<dbReference type="EMBL" id="JAKWBI020000044">
    <property type="protein sequence ID" value="KAJ2904798.1"/>
    <property type="molecule type" value="Genomic_DNA"/>
</dbReference>
<dbReference type="PANTHER" id="PTHR11362:SF148">
    <property type="entry name" value="CARBOXYPEPTIDASE Y INHIBITOR"/>
    <property type="match status" value="1"/>
</dbReference>
<dbReference type="AlphaFoldDB" id="A0AAD5RVT7"/>
<proteinExistence type="predicted"/>
<dbReference type="GO" id="GO:0005543">
    <property type="term" value="F:phospholipid binding"/>
    <property type="evidence" value="ECO:0007669"/>
    <property type="project" value="TreeGrafter"/>
</dbReference>
<dbReference type="GO" id="GO:0046578">
    <property type="term" value="P:regulation of Ras protein signal transduction"/>
    <property type="evidence" value="ECO:0007669"/>
    <property type="project" value="TreeGrafter"/>
</dbReference>
<dbReference type="CDD" id="cd00866">
    <property type="entry name" value="PEBP_euk"/>
    <property type="match status" value="1"/>
</dbReference>
<evidence type="ECO:0000256" key="1">
    <source>
        <dbReference type="SAM" id="MobiDB-lite"/>
    </source>
</evidence>
<dbReference type="Gene3D" id="3.90.280.10">
    <property type="entry name" value="PEBP-like"/>
    <property type="match status" value="1"/>
</dbReference>
<evidence type="ECO:0000313" key="3">
    <source>
        <dbReference type="Proteomes" id="UP001201980"/>
    </source>
</evidence>
<dbReference type="Pfam" id="PF01161">
    <property type="entry name" value="PBP"/>
    <property type="match status" value="1"/>
</dbReference>
<dbReference type="InterPro" id="IPR035810">
    <property type="entry name" value="PEBP_euk"/>
</dbReference>
<dbReference type="SUPFAM" id="SSF49777">
    <property type="entry name" value="PEBP-like"/>
    <property type="match status" value="1"/>
</dbReference>
<dbReference type="Proteomes" id="UP001201980">
    <property type="component" value="Unassembled WGS sequence"/>
</dbReference>
<protein>
    <submittedName>
        <fullName evidence="2">PEBP-like protein</fullName>
    </submittedName>
</protein>
<feature type="compositionally biased region" description="Basic and acidic residues" evidence="1">
    <location>
        <begin position="265"/>
        <end position="276"/>
    </location>
</feature>
<dbReference type="InterPro" id="IPR036610">
    <property type="entry name" value="PEBP-like_sf"/>
</dbReference>
<evidence type="ECO:0000313" key="2">
    <source>
        <dbReference type="EMBL" id="KAJ2904798.1"/>
    </source>
</evidence>
<reference evidence="2" key="1">
    <citation type="submission" date="2022-07" db="EMBL/GenBank/DDBJ databases">
        <title>Draft genome sequence of Zalerion maritima ATCC 34329, a (micro)plastics degrading marine fungus.</title>
        <authorList>
            <person name="Paco A."/>
            <person name="Goncalves M.F.M."/>
            <person name="Rocha-Santos T.A.P."/>
            <person name="Alves A."/>
        </authorList>
    </citation>
    <scope>NUCLEOTIDE SEQUENCE</scope>
    <source>
        <strain evidence="2">ATCC 34329</strain>
    </source>
</reference>
<organism evidence="2 3">
    <name type="scientific">Zalerion maritima</name>
    <dbReference type="NCBI Taxonomy" id="339359"/>
    <lineage>
        <taxon>Eukaryota</taxon>
        <taxon>Fungi</taxon>
        <taxon>Dikarya</taxon>
        <taxon>Ascomycota</taxon>
        <taxon>Pezizomycotina</taxon>
        <taxon>Sordariomycetes</taxon>
        <taxon>Lulworthiomycetidae</taxon>
        <taxon>Lulworthiales</taxon>
        <taxon>Lulworthiaceae</taxon>
        <taxon>Zalerion</taxon>
    </lineage>
</organism>
<name>A0AAD5RVT7_9PEZI</name>
<dbReference type="PANTHER" id="PTHR11362">
    <property type="entry name" value="PHOSPHATIDYLETHANOLAMINE-BINDING PROTEIN"/>
    <property type="match status" value="1"/>
</dbReference>
<gene>
    <name evidence="2" type="ORF">MKZ38_007154</name>
</gene>
<sequence>MASTSEDVLNTLKLSNLIPDIFSSPPSAKLQDFTISYPTCEVKLGNELTPELTAAEPSIVFPGAEDGGSYTLAMLDPDAPTRMDPMFRSFRHWVVTGVKKVGGGGKLRLGKNATTPYRPPGPRPNSGVHRYTFILFKEPDAFEVPKDAKEHGAALEERRSWNAMDFAETSGLELFPLSEGATGSTDGKWLLSWHPTRVTGPPVRLAALGEFCENPTGPGLALFDVFGQSLLLPTGAKTPLCCADGIWNAKKEATVTGHPPFLVRQGEHQETSRDPSSRAPIMSQKRRKG</sequence>
<accession>A0AAD5RVT7</accession>
<comment type="caution">
    <text evidence="2">The sequence shown here is derived from an EMBL/GenBank/DDBJ whole genome shotgun (WGS) entry which is preliminary data.</text>
</comment>
<dbReference type="GO" id="GO:0030414">
    <property type="term" value="F:peptidase inhibitor activity"/>
    <property type="evidence" value="ECO:0007669"/>
    <property type="project" value="TreeGrafter"/>
</dbReference>